<dbReference type="AlphaFoldDB" id="A0A2D0N359"/>
<keyword evidence="4" id="KW-0804">Transcription</keyword>
<dbReference type="InterPro" id="IPR013324">
    <property type="entry name" value="RNA_pol_sigma_r3/r4-like"/>
</dbReference>
<dbReference type="EMBL" id="PDUD01000043">
    <property type="protein sequence ID" value="PHN02183.1"/>
    <property type="molecule type" value="Genomic_DNA"/>
</dbReference>
<dbReference type="InterPro" id="IPR009042">
    <property type="entry name" value="RNA_pol_sigma70_r1_2"/>
</dbReference>
<dbReference type="OrthoDB" id="9809557at2"/>
<dbReference type="GO" id="GO:0016987">
    <property type="term" value="F:sigma factor activity"/>
    <property type="evidence" value="ECO:0007669"/>
    <property type="project" value="UniProtKB-KW"/>
</dbReference>
<keyword evidence="2" id="KW-0731">Sigma factor</keyword>
<accession>A0A2D0N359</accession>
<dbReference type="InterPro" id="IPR007624">
    <property type="entry name" value="RNA_pol_sigma70_r3"/>
</dbReference>
<dbReference type="Gene3D" id="1.10.10.10">
    <property type="entry name" value="Winged helix-like DNA-binding domain superfamily/Winged helix DNA-binding domain"/>
    <property type="match status" value="2"/>
</dbReference>
<dbReference type="Pfam" id="PF00140">
    <property type="entry name" value="Sigma70_r1_2"/>
    <property type="match status" value="1"/>
</dbReference>
<dbReference type="Pfam" id="PF04545">
    <property type="entry name" value="Sigma70_r4"/>
    <property type="match status" value="1"/>
</dbReference>
<dbReference type="PROSITE" id="PS00715">
    <property type="entry name" value="SIGMA70_1"/>
    <property type="match status" value="1"/>
</dbReference>
<dbReference type="InterPro" id="IPR000943">
    <property type="entry name" value="RNA_pol_sigma70"/>
</dbReference>
<evidence type="ECO:0000256" key="4">
    <source>
        <dbReference type="ARBA" id="ARBA00023163"/>
    </source>
</evidence>
<name>A0A2D0N359_FLAN2</name>
<dbReference type="Proteomes" id="UP000223913">
    <property type="component" value="Unassembled WGS sequence"/>
</dbReference>
<dbReference type="GO" id="GO:0003677">
    <property type="term" value="F:DNA binding"/>
    <property type="evidence" value="ECO:0007669"/>
    <property type="project" value="UniProtKB-KW"/>
</dbReference>
<dbReference type="InterPro" id="IPR007627">
    <property type="entry name" value="RNA_pol_sigma70_r2"/>
</dbReference>
<dbReference type="PRINTS" id="PR00046">
    <property type="entry name" value="SIGMA70FCT"/>
</dbReference>
<dbReference type="InterPro" id="IPR014284">
    <property type="entry name" value="RNA_pol_sigma-70_dom"/>
</dbReference>
<proteinExistence type="predicted"/>
<dbReference type="Pfam" id="PF04539">
    <property type="entry name" value="Sigma70_r3"/>
    <property type="match status" value="1"/>
</dbReference>
<keyword evidence="1" id="KW-0805">Transcription regulation</keyword>
<evidence type="ECO:0000256" key="3">
    <source>
        <dbReference type="ARBA" id="ARBA00023125"/>
    </source>
</evidence>
<dbReference type="InterPro" id="IPR050239">
    <property type="entry name" value="Sigma-70_RNA_pol_init_factors"/>
</dbReference>
<dbReference type="PANTHER" id="PTHR30603:SF47">
    <property type="entry name" value="RNA POLYMERASE SIGMA FACTOR SIGD, CHLOROPLASTIC"/>
    <property type="match status" value="1"/>
</dbReference>
<protein>
    <submittedName>
        <fullName evidence="6">RNA polymerase subunit sigma</fullName>
    </submittedName>
</protein>
<dbReference type="PANTHER" id="PTHR30603">
    <property type="entry name" value="RNA POLYMERASE SIGMA FACTOR RPO"/>
    <property type="match status" value="1"/>
</dbReference>
<comment type="caution">
    <text evidence="6">The sequence shown here is derived from an EMBL/GenBank/DDBJ whole genome shotgun (WGS) entry which is preliminary data.</text>
</comment>
<dbReference type="Pfam" id="PF04542">
    <property type="entry name" value="Sigma70_r2"/>
    <property type="match status" value="1"/>
</dbReference>
<evidence type="ECO:0000256" key="1">
    <source>
        <dbReference type="ARBA" id="ARBA00023015"/>
    </source>
</evidence>
<evidence type="ECO:0000313" key="6">
    <source>
        <dbReference type="EMBL" id="PHN02183.1"/>
    </source>
</evidence>
<reference evidence="6 7" key="1">
    <citation type="submission" date="2017-10" db="EMBL/GenBank/DDBJ databases">
        <title>The draft genome sequence of Lewinella nigricans NBRC 102662.</title>
        <authorList>
            <person name="Wang K."/>
        </authorList>
    </citation>
    <scope>NUCLEOTIDE SEQUENCE [LARGE SCALE GENOMIC DNA]</scope>
    <source>
        <strain evidence="6 7">NBRC 102662</strain>
    </source>
</reference>
<keyword evidence="3" id="KW-0238">DNA-binding</keyword>
<dbReference type="NCBIfam" id="TIGR02937">
    <property type="entry name" value="sigma70-ECF"/>
    <property type="match status" value="1"/>
</dbReference>
<dbReference type="RefSeq" id="WP_099154374.1">
    <property type="nucleotide sequence ID" value="NZ_PDUD01000043.1"/>
</dbReference>
<evidence type="ECO:0000259" key="5">
    <source>
        <dbReference type="PROSITE" id="PS00715"/>
    </source>
</evidence>
<dbReference type="InterPro" id="IPR007630">
    <property type="entry name" value="RNA_pol_sigma70_r4"/>
</dbReference>
<keyword evidence="7" id="KW-1185">Reference proteome</keyword>
<dbReference type="GO" id="GO:0006352">
    <property type="term" value="P:DNA-templated transcription initiation"/>
    <property type="evidence" value="ECO:0007669"/>
    <property type="project" value="InterPro"/>
</dbReference>
<dbReference type="InterPro" id="IPR013325">
    <property type="entry name" value="RNA_pol_sigma_r2"/>
</dbReference>
<dbReference type="InterPro" id="IPR036388">
    <property type="entry name" value="WH-like_DNA-bd_sf"/>
</dbReference>
<feature type="domain" description="RNA polymerase sigma-70" evidence="5">
    <location>
        <begin position="78"/>
        <end position="91"/>
    </location>
</feature>
<evidence type="ECO:0000256" key="2">
    <source>
        <dbReference type="ARBA" id="ARBA00023082"/>
    </source>
</evidence>
<organism evidence="6 7">
    <name type="scientific">Flavilitoribacter nigricans (strain ATCC 23147 / DSM 23189 / NBRC 102662 / NCIMB 1420 / SS-2)</name>
    <name type="common">Lewinella nigricans</name>
    <dbReference type="NCBI Taxonomy" id="1122177"/>
    <lineage>
        <taxon>Bacteria</taxon>
        <taxon>Pseudomonadati</taxon>
        <taxon>Bacteroidota</taxon>
        <taxon>Saprospiria</taxon>
        <taxon>Saprospirales</taxon>
        <taxon>Lewinellaceae</taxon>
        <taxon>Flavilitoribacter</taxon>
    </lineage>
</organism>
<gene>
    <name evidence="6" type="ORF">CRP01_33140</name>
</gene>
<dbReference type="SUPFAM" id="SSF88659">
    <property type="entry name" value="Sigma3 and sigma4 domains of RNA polymerase sigma factors"/>
    <property type="match status" value="2"/>
</dbReference>
<evidence type="ECO:0000313" key="7">
    <source>
        <dbReference type="Proteomes" id="UP000223913"/>
    </source>
</evidence>
<sequence>MRHLTILPAIPVQASRSLECYFRELSTIPLITAAEEIELSRRIRAGDQAAFEQLVRANLRFVVSVAKQYQNTYIPLMDLISEGNIGLVEAARRFDETKGFKFISYAVWWIRKLIMEAIMEQGRMVRLPAAKFQDLGRINDMINRLEQELERSPTVEELADRLQLEPEAVSEVLPLRSRTISLQAPPDPEREEDWLGRLADQHIPPPDNKLTEVEDRRIEVEQLLANLPKREREILRHCFGIGVDPEGPAELTFETIGATLGLGGERVRLLKRRALLKLRLRC</sequence>
<dbReference type="Gene3D" id="1.10.601.10">
    <property type="entry name" value="RNA Polymerase Primary Sigma Factor"/>
    <property type="match status" value="1"/>
</dbReference>
<dbReference type="SUPFAM" id="SSF88946">
    <property type="entry name" value="Sigma2 domain of RNA polymerase sigma factors"/>
    <property type="match status" value="1"/>
</dbReference>